<evidence type="ECO:0000313" key="4">
    <source>
        <dbReference type="Proteomes" id="UP001610563"/>
    </source>
</evidence>
<reference evidence="3 4" key="1">
    <citation type="submission" date="2024-07" db="EMBL/GenBank/DDBJ databases">
        <title>Section-level genome sequencing and comparative genomics of Aspergillus sections Usti and Cavernicolus.</title>
        <authorList>
            <consortium name="Lawrence Berkeley National Laboratory"/>
            <person name="Nybo J.L."/>
            <person name="Vesth T.C."/>
            <person name="Theobald S."/>
            <person name="Frisvad J.C."/>
            <person name="Larsen T.O."/>
            <person name="Kjaerboelling I."/>
            <person name="Rothschild-Mancinelli K."/>
            <person name="Lyhne E.K."/>
            <person name="Kogle M.E."/>
            <person name="Barry K."/>
            <person name="Clum A."/>
            <person name="Na H."/>
            <person name="Ledsgaard L."/>
            <person name="Lin J."/>
            <person name="Lipzen A."/>
            <person name="Kuo A."/>
            <person name="Riley R."/>
            <person name="Mondo S."/>
            <person name="Labutti K."/>
            <person name="Haridas S."/>
            <person name="Pangalinan J."/>
            <person name="Salamov A.A."/>
            <person name="Simmons B.A."/>
            <person name="Magnuson J.K."/>
            <person name="Chen J."/>
            <person name="Drula E."/>
            <person name="Henrissat B."/>
            <person name="Wiebenga A."/>
            <person name="Lubbers R.J."/>
            <person name="Gomes A.C."/>
            <person name="Makela M.R."/>
            <person name="Stajich J."/>
            <person name="Grigoriev I.V."/>
            <person name="Mortensen U.H."/>
            <person name="De Vries R.P."/>
            <person name="Baker S.E."/>
            <person name="Andersen M.R."/>
        </authorList>
    </citation>
    <scope>NUCLEOTIDE SEQUENCE [LARGE SCALE GENOMIC DNA]</scope>
    <source>
        <strain evidence="3 4">CBS 209.92</strain>
    </source>
</reference>
<proteinExistence type="predicted"/>
<dbReference type="InterPro" id="IPR035994">
    <property type="entry name" value="Nucleoside_phosphorylase_sf"/>
</dbReference>
<dbReference type="PANTHER" id="PTHR46082">
    <property type="entry name" value="ATP/GTP-BINDING PROTEIN-RELATED"/>
    <property type="match status" value="1"/>
</dbReference>
<evidence type="ECO:0000256" key="1">
    <source>
        <dbReference type="SAM" id="MobiDB-lite"/>
    </source>
</evidence>
<sequence>MSSSRIRLTHDAYRHAPLPQPKGDHNTYHLGEIGNHNIVIACLPTGIYGLTPAAVVAQQMLSTFPSIEIGLMVGIGGGVPGPLADIRLGDIVVSKPTGLFPGAYNTTMGKPWRTAAPKHKMGDSNIGLHLTTAARSRPSMQSSFVYPGESEDILFESSNEHEADQPSCATCDKTRIVSRPRRDSQAPYIHYGLIASANQVMKDASTRDRLGEELGILCIEMEAAGLMNHFPCLVIRGICDYSDSHKNK</sequence>
<dbReference type="Gene3D" id="3.40.50.1580">
    <property type="entry name" value="Nucleoside phosphorylase domain"/>
    <property type="match status" value="1"/>
</dbReference>
<dbReference type="Proteomes" id="UP001610563">
    <property type="component" value="Unassembled WGS sequence"/>
</dbReference>
<dbReference type="InterPro" id="IPR053137">
    <property type="entry name" value="NLR-like"/>
</dbReference>
<dbReference type="SUPFAM" id="SSF53167">
    <property type="entry name" value="Purine and uridine phosphorylases"/>
    <property type="match status" value="1"/>
</dbReference>
<evidence type="ECO:0000259" key="2">
    <source>
        <dbReference type="Pfam" id="PF01048"/>
    </source>
</evidence>
<accession>A0ABR4FI57</accession>
<dbReference type="EMBL" id="JBFTWV010000299">
    <property type="protein sequence ID" value="KAL2782906.1"/>
    <property type="molecule type" value="Genomic_DNA"/>
</dbReference>
<dbReference type="Pfam" id="PF01048">
    <property type="entry name" value="PNP_UDP_1"/>
    <property type="match status" value="1"/>
</dbReference>
<dbReference type="InterPro" id="IPR000845">
    <property type="entry name" value="Nucleoside_phosphorylase_d"/>
</dbReference>
<name>A0ABR4FI57_9EURO</name>
<protein>
    <submittedName>
        <fullName evidence="3">Nucleoside phosphorylase domain-containing protein</fullName>
    </submittedName>
</protein>
<keyword evidence="4" id="KW-1185">Reference proteome</keyword>
<feature type="region of interest" description="Disordered" evidence="1">
    <location>
        <begin position="1"/>
        <end position="21"/>
    </location>
</feature>
<gene>
    <name evidence="3" type="ORF">BJX66DRAFT_330952</name>
</gene>
<organism evidence="3 4">
    <name type="scientific">Aspergillus keveii</name>
    <dbReference type="NCBI Taxonomy" id="714993"/>
    <lineage>
        <taxon>Eukaryota</taxon>
        <taxon>Fungi</taxon>
        <taxon>Dikarya</taxon>
        <taxon>Ascomycota</taxon>
        <taxon>Pezizomycotina</taxon>
        <taxon>Eurotiomycetes</taxon>
        <taxon>Eurotiomycetidae</taxon>
        <taxon>Eurotiales</taxon>
        <taxon>Aspergillaceae</taxon>
        <taxon>Aspergillus</taxon>
        <taxon>Aspergillus subgen. Nidulantes</taxon>
    </lineage>
</organism>
<feature type="domain" description="Nucleoside phosphorylase" evidence="2">
    <location>
        <begin position="23"/>
        <end position="243"/>
    </location>
</feature>
<evidence type="ECO:0000313" key="3">
    <source>
        <dbReference type="EMBL" id="KAL2782906.1"/>
    </source>
</evidence>
<dbReference type="PANTHER" id="PTHR46082:SF11">
    <property type="entry name" value="AAA+ ATPASE DOMAIN-CONTAINING PROTEIN-RELATED"/>
    <property type="match status" value="1"/>
</dbReference>
<comment type="caution">
    <text evidence="3">The sequence shown here is derived from an EMBL/GenBank/DDBJ whole genome shotgun (WGS) entry which is preliminary data.</text>
</comment>